<dbReference type="Gene3D" id="3.30.565.10">
    <property type="entry name" value="Histidine kinase-like ATPase, C-terminal domain"/>
    <property type="match status" value="1"/>
</dbReference>
<evidence type="ECO:0000256" key="5">
    <source>
        <dbReference type="ARBA" id="ARBA00022741"/>
    </source>
</evidence>
<name>A0ABW0SH70_9RHOB</name>
<evidence type="ECO:0000256" key="4">
    <source>
        <dbReference type="ARBA" id="ARBA00022679"/>
    </source>
</evidence>
<dbReference type="SMART" id="SM00911">
    <property type="entry name" value="HWE_HK"/>
    <property type="match status" value="1"/>
</dbReference>
<sequence>MTLEDLYRLLRCGHIQAQGVVDTLTDPLLVLDAGLDVSAANPAFLQAFGVGREEALGWNLFHLPGESWNTPELRLLLTEVIPKARSVLDYEIRLDTPGQGPRVFHLSARRLAHPDNTSTHILLVFHDVTEASGLSRASAQKDILLAESQHRLKNLLAVVRALVSQTTATGRSGEDYREAVLGRLAVLADAQALELEDGDGSIDLQALLERALAPFSMQVRLRPGPAVLLSHAQVLPLSLILHELSTNAAKYGALSVPEGRVEVRWAVTGEGEGALLRLDWTETGGPPVTPPTRSGFGTRLMALSAGNDLSGQVEHRYEPTGLVTKIEFPLA</sequence>
<dbReference type="SUPFAM" id="SSF55874">
    <property type="entry name" value="ATPase domain of HSP90 chaperone/DNA topoisomerase II/histidine kinase"/>
    <property type="match status" value="1"/>
</dbReference>
<dbReference type="RefSeq" id="WP_209843500.1">
    <property type="nucleotide sequence ID" value="NZ_JAGGJP010000035.1"/>
</dbReference>
<evidence type="ECO:0000256" key="2">
    <source>
        <dbReference type="ARBA" id="ARBA00012438"/>
    </source>
</evidence>
<dbReference type="PANTHER" id="PTHR41523:SF8">
    <property type="entry name" value="ETHYLENE RESPONSE SENSOR PROTEIN"/>
    <property type="match status" value="1"/>
</dbReference>
<gene>
    <name evidence="9" type="ORF">ACFPOC_18295</name>
</gene>
<dbReference type="Gene3D" id="3.30.450.20">
    <property type="entry name" value="PAS domain"/>
    <property type="match status" value="1"/>
</dbReference>
<evidence type="ECO:0000256" key="1">
    <source>
        <dbReference type="ARBA" id="ARBA00000085"/>
    </source>
</evidence>
<keyword evidence="10" id="KW-1185">Reference proteome</keyword>
<organism evidence="9 10">
    <name type="scientific">Rubellimicrobium aerolatum</name>
    <dbReference type="NCBI Taxonomy" id="490979"/>
    <lineage>
        <taxon>Bacteria</taxon>
        <taxon>Pseudomonadati</taxon>
        <taxon>Pseudomonadota</taxon>
        <taxon>Alphaproteobacteria</taxon>
        <taxon>Rhodobacterales</taxon>
        <taxon>Roseobacteraceae</taxon>
        <taxon>Rubellimicrobium</taxon>
    </lineage>
</organism>
<dbReference type="Proteomes" id="UP001596056">
    <property type="component" value="Unassembled WGS sequence"/>
</dbReference>
<evidence type="ECO:0000256" key="6">
    <source>
        <dbReference type="ARBA" id="ARBA00022777"/>
    </source>
</evidence>
<keyword evidence="5" id="KW-0547">Nucleotide-binding</keyword>
<dbReference type="CDD" id="cd00130">
    <property type="entry name" value="PAS"/>
    <property type="match status" value="1"/>
</dbReference>
<comment type="catalytic activity">
    <reaction evidence="1">
        <text>ATP + protein L-histidine = ADP + protein N-phospho-L-histidine.</text>
        <dbReference type="EC" id="2.7.13.3"/>
    </reaction>
</comment>
<dbReference type="SUPFAM" id="SSF55785">
    <property type="entry name" value="PYP-like sensor domain (PAS domain)"/>
    <property type="match status" value="1"/>
</dbReference>
<dbReference type="Pfam" id="PF07536">
    <property type="entry name" value="HWE_HK"/>
    <property type="match status" value="1"/>
</dbReference>
<reference evidence="10" key="1">
    <citation type="journal article" date="2019" name="Int. J. Syst. Evol. Microbiol.">
        <title>The Global Catalogue of Microorganisms (GCM) 10K type strain sequencing project: providing services to taxonomists for standard genome sequencing and annotation.</title>
        <authorList>
            <consortium name="The Broad Institute Genomics Platform"/>
            <consortium name="The Broad Institute Genome Sequencing Center for Infectious Disease"/>
            <person name="Wu L."/>
            <person name="Ma J."/>
        </authorList>
    </citation>
    <scope>NUCLEOTIDE SEQUENCE [LARGE SCALE GENOMIC DNA]</scope>
    <source>
        <strain evidence="10">KACC 11588</strain>
    </source>
</reference>
<dbReference type="EC" id="2.7.13.3" evidence="2"/>
<keyword evidence="3" id="KW-0597">Phosphoprotein</keyword>
<dbReference type="GO" id="GO:0004673">
    <property type="term" value="F:protein histidine kinase activity"/>
    <property type="evidence" value="ECO:0007669"/>
    <property type="project" value="UniProtKB-EC"/>
</dbReference>
<dbReference type="InterPro" id="IPR000014">
    <property type="entry name" value="PAS"/>
</dbReference>
<evidence type="ECO:0000259" key="8">
    <source>
        <dbReference type="PROSITE" id="PS50112"/>
    </source>
</evidence>
<dbReference type="InterPro" id="IPR036890">
    <property type="entry name" value="HATPase_C_sf"/>
</dbReference>
<evidence type="ECO:0000313" key="9">
    <source>
        <dbReference type="EMBL" id="MFC5568353.1"/>
    </source>
</evidence>
<comment type="caution">
    <text evidence="9">The sequence shown here is derived from an EMBL/GenBank/DDBJ whole genome shotgun (WGS) entry which is preliminary data.</text>
</comment>
<protein>
    <recommendedName>
        <fullName evidence="2">histidine kinase</fullName>
        <ecNumber evidence="2">2.7.13.3</ecNumber>
    </recommendedName>
</protein>
<dbReference type="EMBL" id="JBHSNA010000038">
    <property type="protein sequence ID" value="MFC5568353.1"/>
    <property type="molecule type" value="Genomic_DNA"/>
</dbReference>
<dbReference type="InterPro" id="IPR035965">
    <property type="entry name" value="PAS-like_dom_sf"/>
</dbReference>
<keyword evidence="6 9" id="KW-0418">Kinase</keyword>
<feature type="domain" description="PAS" evidence="8">
    <location>
        <begin position="20"/>
        <end position="57"/>
    </location>
</feature>
<dbReference type="InterPro" id="IPR013656">
    <property type="entry name" value="PAS_4"/>
</dbReference>
<dbReference type="Pfam" id="PF08448">
    <property type="entry name" value="PAS_4"/>
    <property type="match status" value="1"/>
</dbReference>
<evidence type="ECO:0000313" key="10">
    <source>
        <dbReference type="Proteomes" id="UP001596056"/>
    </source>
</evidence>
<proteinExistence type="predicted"/>
<dbReference type="PANTHER" id="PTHR41523">
    <property type="entry name" value="TWO-COMPONENT SYSTEM SENSOR PROTEIN"/>
    <property type="match status" value="1"/>
</dbReference>
<accession>A0ABW0SH70</accession>
<keyword evidence="4 9" id="KW-0808">Transferase</keyword>
<evidence type="ECO:0000256" key="7">
    <source>
        <dbReference type="ARBA" id="ARBA00022840"/>
    </source>
</evidence>
<evidence type="ECO:0000256" key="3">
    <source>
        <dbReference type="ARBA" id="ARBA00022553"/>
    </source>
</evidence>
<keyword evidence="7" id="KW-0067">ATP-binding</keyword>
<dbReference type="InterPro" id="IPR011102">
    <property type="entry name" value="Sig_transdc_His_kinase_HWE"/>
</dbReference>
<dbReference type="PROSITE" id="PS50112">
    <property type="entry name" value="PAS"/>
    <property type="match status" value="1"/>
</dbReference>